<dbReference type="AlphaFoldDB" id="A0A0D8JB40"/>
<evidence type="ECO:0000256" key="1">
    <source>
        <dbReference type="SAM" id="SignalP"/>
    </source>
</evidence>
<comment type="caution">
    <text evidence="2">The sequence shown here is derived from an EMBL/GenBank/DDBJ whole genome shotgun (WGS) entry which is preliminary data.</text>
</comment>
<evidence type="ECO:0008006" key="4">
    <source>
        <dbReference type="Google" id="ProtNLM"/>
    </source>
</evidence>
<feature type="chain" id="PRO_5002330870" description="Outer membrane protein beta-barrel domain-containing protein" evidence="1">
    <location>
        <begin position="22"/>
        <end position="151"/>
    </location>
</feature>
<dbReference type="EMBL" id="JRHC01000004">
    <property type="protein sequence ID" value="KJF43023.1"/>
    <property type="molecule type" value="Genomic_DNA"/>
</dbReference>
<keyword evidence="1" id="KW-0732">Signal</keyword>
<proteinExistence type="predicted"/>
<keyword evidence="3" id="KW-1185">Reference proteome</keyword>
<dbReference type="Proteomes" id="UP000032544">
    <property type="component" value="Unassembled WGS sequence"/>
</dbReference>
<reference evidence="2 3" key="1">
    <citation type="submission" date="2014-09" db="EMBL/GenBank/DDBJ databases">
        <title>Draft Genome Sequence of Draconibacterium sp. JN14CK-3.</title>
        <authorList>
            <person name="Dong C."/>
            <person name="Lai Q."/>
            <person name="Shao Z."/>
        </authorList>
    </citation>
    <scope>NUCLEOTIDE SEQUENCE [LARGE SCALE GENOMIC DNA]</scope>
    <source>
        <strain evidence="2 3">JN14CK-3</strain>
    </source>
</reference>
<accession>A0A0D8JB40</accession>
<dbReference type="PROSITE" id="PS51257">
    <property type="entry name" value="PROKAR_LIPOPROTEIN"/>
    <property type="match status" value="1"/>
</dbReference>
<dbReference type="RefSeq" id="WP_045031568.1">
    <property type="nucleotide sequence ID" value="NZ_JRHC01000004.1"/>
</dbReference>
<gene>
    <name evidence="2" type="ORF">LH29_16680</name>
</gene>
<protein>
    <recommendedName>
        <fullName evidence="4">Outer membrane protein beta-barrel domain-containing protein</fullName>
    </recommendedName>
</protein>
<feature type="signal peptide" evidence="1">
    <location>
        <begin position="1"/>
        <end position="21"/>
    </location>
</feature>
<dbReference type="OrthoDB" id="1122115at2"/>
<sequence>MKSVKTFITLIFFLFSLSCFSQVKVTSYSIYAIGVSAPFNDLFAGEIKVFTNQGQLFENTSIELSGSYKFVPKPYHQFSVGLGFGLIPESGEDAFFSAPLSLEIFPIQSFKQLSVVIEVAPEYYFNNEILNLRHLWGIRYSFEKSARNEAF</sequence>
<organism evidence="2 3">
    <name type="scientific">Draconibacterium sediminis</name>
    <dbReference type="NCBI Taxonomy" id="1544798"/>
    <lineage>
        <taxon>Bacteria</taxon>
        <taxon>Pseudomonadati</taxon>
        <taxon>Bacteroidota</taxon>
        <taxon>Bacteroidia</taxon>
        <taxon>Marinilabiliales</taxon>
        <taxon>Prolixibacteraceae</taxon>
        <taxon>Draconibacterium</taxon>
    </lineage>
</organism>
<name>A0A0D8JB40_9BACT</name>
<evidence type="ECO:0000313" key="2">
    <source>
        <dbReference type="EMBL" id="KJF43023.1"/>
    </source>
</evidence>
<evidence type="ECO:0000313" key="3">
    <source>
        <dbReference type="Proteomes" id="UP000032544"/>
    </source>
</evidence>